<comment type="caution">
    <text evidence="2">The sequence shown here is derived from an EMBL/GenBank/DDBJ whole genome shotgun (WGS) entry which is preliminary data.</text>
</comment>
<evidence type="ECO:0000256" key="1">
    <source>
        <dbReference type="SAM" id="Phobius"/>
    </source>
</evidence>
<organism evidence="2 3">
    <name type="scientific">Dyella ginsengisoli</name>
    <dbReference type="NCBI Taxonomy" id="363848"/>
    <lineage>
        <taxon>Bacteria</taxon>
        <taxon>Pseudomonadati</taxon>
        <taxon>Pseudomonadota</taxon>
        <taxon>Gammaproteobacteria</taxon>
        <taxon>Lysobacterales</taxon>
        <taxon>Rhodanobacteraceae</taxon>
        <taxon>Dyella</taxon>
    </lineage>
</organism>
<evidence type="ECO:0000313" key="2">
    <source>
        <dbReference type="EMBL" id="MFK2905563.1"/>
    </source>
</evidence>
<dbReference type="EMBL" id="JADIKM010000005">
    <property type="protein sequence ID" value="MFK2905563.1"/>
    <property type="molecule type" value="Genomic_DNA"/>
</dbReference>
<keyword evidence="1" id="KW-0812">Transmembrane</keyword>
<dbReference type="Proteomes" id="UP001620460">
    <property type="component" value="Unassembled WGS sequence"/>
</dbReference>
<sequence>MKTLAPKNSALTNMYWLVKREFWENRGGFLWAPVITGGIFLLLNLMGIITAEVLGARHGIHFGASGELSNVMSRMDAGDMSKVGMALDVAMYSSMAIITVVLGFVVFFYCLGALYDDRRDRSILFWKSLPISDTGTVLSKVLSATVLAPAIAVVVGIVAGMAQLLMVAITLSFHGVNVWQLLMQAHPFRVMGNLLGYIPVYVLWALPSAGWLLLCSAWARSKPFLWAVALPVATGLLISWFGIMGLFNLPATWFWKEIVLRGLFSVFPGGSFTANTGSGHALVINDGNGLDVMNLGQSWAAMTTANLWIGVAIGIGLIAAAIWFRRWRDDS</sequence>
<accession>A0ABW8JWM9</accession>
<feature type="transmembrane region" description="Helical" evidence="1">
    <location>
        <begin position="137"/>
        <end position="158"/>
    </location>
</feature>
<protein>
    <submittedName>
        <fullName evidence="2">ABC-2 transporter permease</fullName>
    </submittedName>
</protein>
<proteinExistence type="predicted"/>
<name>A0ABW8JWM9_9GAMM</name>
<keyword evidence="1" id="KW-0472">Membrane</keyword>
<feature type="transmembrane region" description="Helical" evidence="1">
    <location>
        <begin position="164"/>
        <end position="182"/>
    </location>
</feature>
<feature type="transmembrane region" description="Helical" evidence="1">
    <location>
        <begin position="225"/>
        <end position="247"/>
    </location>
</feature>
<keyword evidence="3" id="KW-1185">Reference proteome</keyword>
<reference evidence="2 3" key="1">
    <citation type="submission" date="2020-10" db="EMBL/GenBank/DDBJ databases">
        <title>Phylogeny of dyella-like bacteria.</title>
        <authorList>
            <person name="Fu J."/>
        </authorList>
    </citation>
    <scope>NUCLEOTIDE SEQUENCE [LARGE SCALE GENOMIC DNA]</scope>
    <source>
        <strain evidence="2 3">Gsoil3046</strain>
    </source>
</reference>
<keyword evidence="1" id="KW-1133">Transmembrane helix</keyword>
<feature type="transmembrane region" description="Helical" evidence="1">
    <location>
        <begin position="29"/>
        <end position="49"/>
    </location>
</feature>
<feature type="transmembrane region" description="Helical" evidence="1">
    <location>
        <begin position="89"/>
        <end position="116"/>
    </location>
</feature>
<feature type="transmembrane region" description="Helical" evidence="1">
    <location>
        <begin position="259"/>
        <end position="285"/>
    </location>
</feature>
<evidence type="ECO:0000313" key="3">
    <source>
        <dbReference type="Proteomes" id="UP001620460"/>
    </source>
</evidence>
<dbReference type="RefSeq" id="WP_404635085.1">
    <property type="nucleotide sequence ID" value="NZ_JADIKM010000005.1"/>
</dbReference>
<feature type="transmembrane region" description="Helical" evidence="1">
    <location>
        <begin position="194"/>
        <end position="219"/>
    </location>
</feature>
<gene>
    <name evidence="2" type="ORF">ISP17_16505</name>
</gene>
<feature type="transmembrane region" description="Helical" evidence="1">
    <location>
        <begin position="305"/>
        <end position="324"/>
    </location>
</feature>